<evidence type="ECO:0000313" key="2">
    <source>
        <dbReference type="Proteomes" id="UP000223968"/>
    </source>
</evidence>
<evidence type="ECO:0000313" key="1">
    <source>
        <dbReference type="EMBL" id="PGH19100.1"/>
    </source>
</evidence>
<dbReference type="Proteomes" id="UP000223968">
    <property type="component" value="Unassembled WGS sequence"/>
</dbReference>
<accession>A0A2B7YD29</accession>
<protein>
    <recommendedName>
        <fullName evidence="3">F-box domain-containing protein</fullName>
    </recommendedName>
</protein>
<dbReference type="SUPFAM" id="SSF81383">
    <property type="entry name" value="F-box domain"/>
    <property type="match status" value="1"/>
</dbReference>
<dbReference type="OrthoDB" id="4466386at2759"/>
<organism evidence="1 2">
    <name type="scientific">Helicocarpus griseus UAMH5409</name>
    <dbReference type="NCBI Taxonomy" id="1447875"/>
    <lineage>
        <taxon>Eukaryota</taxon>
        <taxon>Fungi</taxon>
        <taxon>Dikarya</taxon>
        <taxon>Ascomycota</taxon>
        <taxon>Pezizomycotina</taxon>
        <taxon>Eurotiomycetes</taxon>
        <taxon>Eurotiomycetidae</taxon>
        <taxon>Onygenales</taxon>
        <taxon>Ajellomycetaceae</taxon>
        <taxon>Helicocarpus</taxon>
    </lineage>
</organism>
<gene>
    <name evidence="1" type="ORF">AJ79_00134</name>
</gene>
<dbReference type="InterPro" id="IPR036047">
    <property type="entry name" value="F-box-like_dom_sf"/>
</dbReference>
<proteinExistence type="predicted"/>
<sequence length="457" mass="51774">MEPSRDPLKFLNTDCTDIILTQLSSLDVIRCLMVGRYWRDLVSSWISMFGIRHHWSHLVRDPTQLSANLALRLYRELTQRETKLQKRKSILPWSDCAGEVYCQLLGYQEDGSIYPPQKLKFDVPDGAYSYIALSSDGYLLMEVYALPGMETVCGIIILFRLEDTKEMWRKSYRRDSGFIPLSVGKSRFYFLEILENWTPFNIGAYEVQTGHQPYLTSSKPLTMGHAMCDQGVVQRNGDELLLIVRCEFGAGPVSYNITLFNGSNGHFVQEIKVDGLRFYSLILDPIGNFAISGVSLQQWNSSRNSLVKVVQRFSAQSDGLFAKAAIDVVDFPSEPYGVVDPCTLSAASFMIDAGALSTLKLSEYRGSHVSREMARKGVVMGRYLHIQKRRKVTLTPLFEDGKYIQADDTQVLTCPRHIKFVDGFRVMAEHRQSQSGIKPCREEVLLYDFGPMSGQSP</sequence>
<dbReference type="EMBL" id="PDNB01000001">
    <property type="protein sequence ID" value="PGH19100.1"/>
    <property type="molecule type" value="Genomic_DNA"/>
</dbReference>
<reference evidence="1 2" key="1">
    <citation type="submission" date="2017-10" db="EMBL/GenBank/DDBJ databases">
        <title>Comparative genomics in systemic dimorphic fungi from Ajellomycetaceae.</title>
        <authorList>
            <person name="Munoz J.F."/>
            <person name="Mcewen J.G."/>
            <person name="Clay O.K."/>
            <person name="Cuomo C.A."/>
        </authorList>
    </citation>
    <scope>NUCLEOTIDE SEQUENCE [LARGE SCALE GENOMIC DNA]</scope>
    <source>
        <strain evidence="1 2">UAMH5409</strain>
    </source>
</reference>
<name>A0A2B7YD29_9EURO</name>
<comment type="caution">
    <text evidence="1">The sequence shown here is derived from an EMBL/GenBank/DDBJ whole genome shotgun (WGS) entry which is preliminary data.</text>
</comment>
<evidence type="ECO:0008006" key="3">
    <source>
        <dbReference type="Google" id="ProtNLM"/>
    </source>
</evidence>
<keyword evidence="2" id="KW-1185">Reference proteome</keyword>
<dbReference type="AlphaFoldDB" id="A0A2B7YD29"/>